<gene>
    <name evidence="1" type="ORF">E8L99_15675</name>
</gene>
<proteinExistence type="predicted"/>
<dbReference type="InterPro" id="IPR025075">
    <property type="entry name" value="DUF3916"/>
</dbReference>
<protein>
    <submittedName>
        <fullName evidence="1">DUF3916 domain-containing protein</fullName>
    </submittedName>
</protein>
<dbReference type="KEGG" id="paqt:E8L99_15675"/>
<dbReference type="EMBL" id="CP039865">
    <property type="protein sequence ID" value="QCK87095.1"/>
    <property type="molecule type" value="Genomic_DNA"/>
</dbReference>
<dbReference type="RefSeq" id="WP_137100426.1">
    <property type="nucleotide sequence ID" value="NZ_CP039865.1"/>
</dbReference>
<dbReference type="OrthoDB" id="9181379at2"/>
<reference evidence="1 2" key="1">
    <citation type="submission" date="2019-04" db="EMBL/GenBank/DDBJ databases">
        <title>Phreatobacter aquaticus sp. nov.</title>
        <authorList>
            <person name="Choi A."/>
            <person name="Baek K."/>
        </authorList>
    </citation>
    <scope>NUCLEOTIDE SEQUENCE [LARGE SCALE GENOMIC DNA]</scope>
    <source>
        <strain evidence="1 2">NMCR1094</strain>
    </source>
</reference>
<name>A0A4D7QJ65_9HYPH</name>
<dbReference type="Pfam" id="PF13079">
    <property type="entry name" value="DUF3916"/>
    <property type="match status" value="1"/>
</dbReference>
<dbReference type="Proteomes" id="UP000298588">
    <property type="component" value="Chromosome"/>
</dbReference>
<organism evidence="1 2">
    <name type="scientific">Phreatobacter aquaticus</name>
    <dbReference type="NCBI Taxonomy" id="2570229"/>
    <lineage>
        <taxon>Bacteria</taxon>
        <taxon>Pseudomonadati</taxon>
        <taxon>Pseudomonadota</taxon>
        <taxon>Alphaproteobacteria</taxon>
        <taxon>Hyphomicrobiales</taxon>
        <taxon>Phreatobacteraceae</taxon>
        <taxon>Phreatobacter</taxon>
    </lineage>
</organism>
<evidence type="ECO:0000313" key="1">
    <source>
        <dbReference type="EMBL" id="QCK87095.1"/>
    </source>
</evidence>
<keyword evidence="2" id="KW-1185">Reference proteome</keyword>
<evidence type="ECO:0000313" key="2">
    <source>
        <dbReference type="Proteomes" id="UP000298588"/>
    </source>
</evidence>
<dbReference type="AlphaFoldDB" id="A0A4D7QJ65"/>
<accession>A0A4D7QJ65</accession>
<sequence length="191" mass="21764">MVKPVIRLSFGKSRPLRKPEKHVAAVEDWAAAFSGTFPGPGGPSRPCEHWHLPVDQRLVPLAQQNPDYARRLLQALLEAGRHLVAARPEARTRDTVYVAVGWPDMFMSEVGVFLDPAYGRDFERRTHRYQTWTLLNPRARSLVAELGLILPEGWVEHGYHERQEDPDDEAPGGIRVFEDEIWVLREPIEGT</sequence>